<evidence type="ECO:0000256" key="1">
    <source>
        <dbReference type="SAM" id="MobiDB-lite"/>
    </source>
</evidence>
<dbReference type="Proteomes" id="UP001530377">
    <property type="component" value="Unassembled WGS sequence"/>
</dbReference>
<evidence type="ECO:0000313" key="2">
    <source>
        <dbReference type="EMBL" id="KAL3811641.1"/>
    </source>
</evidence>
<keyword evidence="3" id="KW-1185">Reference proteome</keyword>
<comment type="caution">
    <text evidence="2">The sequence shown here is derived from an EMBL/GenBank/DDBJ whole genome shotgun (WGS) entry which is preliminary data.</text>
</comment>
<proteinExistence type="predicted"/>
<feature type="region of interest" description="Disordered" evidence="1">
    <location>
        <begin position="72"/>
        <end position="94"/>
    </location>
</feature>
<sequence length="299" mass="33701">MDEEDRKPPARPPPRSNDELLHHKRRKDNIGGAIVGESGGGDIYDVADQLNFRPGDRFEVKWTILGHDLDDDAERGGGGGDHEGSHLASPPIVDDGRDDYSDAGGVTVWWEATLVKKTDRLHDLTHDLTDEERRGEGITTTTSVRVPIYELNYSPLEEYGFDSHSVEDVAFVSDTTLLNLSTDEVMKFRRAGMPSPPSSPEVEAVEEELDGIAREFIGQDDMMNFMNRMMQRVMKKTGMDQMMKGMPASQQLIMAERIRKAKEGMLDMIMEETSKMGTGEKIITEEIVRRCMERMKGEY</sequence>
<name>A0ABD3RIT9_9STRA</name>
<dbReference type="EMBL" id="JALLPB020000246">
    <property type="protein sequence ID" value="KAL3811641.1"/>
    <property type="molecule type" value="Genomic_DNA"/>
</dbReference>
<organism evidence="2 3">
    <name type="scientific">Cyclostephanos tholiformis</name>
    <dbReference type="NCBI Taxonomy" id="382380"/>
    <lineage>
        <taxon>Eukaryota</taxon>
        <taxon>Sar</taxon>
        <taxon>Stramenopiles</taxon>
        <taxon>Ochrophyta</taxon>
        <taxon>Bacillariophyta</taxon>
        <taxon>Coscinodiscophyceae</taxon>
        <taxon>Thalassiosirophycidae</taxon>
        <taxon>Stephanodiscales</taxon>
        <taxon>Stephanodiscaceae</taxon>
        <taxon>Cyclostephanos</taxon>
    </lineage>
</organism>
<gene>
    <name evidence="2" type="ORF">ACHAXA_001398</name>
</gene>
<reference evidence="2 3" key="1">
    <citation type="submission" date="2024-10" db="EMBL/GenBank/DDBJ databases">
        <title>Updated reference genomes for cyclostephanoid diatoms.</title>
        <authorList>
            <person name="Roberts W.R."/>
            <person name="Alverson A.J."/>
        </authorList>
    </citation>
    <scope>NUCLEOTIDE SEQUENCE [LARGE SCALE GENOMIC DNA]</scope>
    <source>
        <strain evidence="2 3">AJA228-03</strain>
    </source>
</reference>
<feature type="region of interest" description="Disordered" evidence="1">
    <location>
        <begin position="1"/>
        <end position="40"/>
    </location>
</feature>
<protein>
    <submittedName>
        <fullName evidence="2">Uncharacterized protein</fullName>
    </submittedName>
</protein>
<accession>A0ABD3RIT9</accession>
<evidence type="ECO:0000313" key="3">
    <source>
        <dbReference type="Proteomes" id="UP001530377"/>
    </source>
</evidence>
<dbReference type="AlphaFoldDB" id="A0ABD3RIT9"/>